<proteinExistence type="predicted"/>
<dbReference type="EMBL" id="HBUF01457343">
    <property type="protein sequence ID" value="CAG6743974.1"/>
    <property type="molecule type" value="Transcribed_RNA"/>
</dbReference>
<accession>A0A8D8ZAE8</accession>
<name>A0A8D8ZAE8_9HEMI</name>
<reference evidence="2" key="1">
    <citation type="submission" date="2021-05" db="EMBL/GenBank/DDBJ databases">
        <authorList>
            <person name="Alioto T."/>
            <person name="Alioto T."/>
            <person name="Gomez Garrido J."/>
        </authorList>
    </citation>
    <scope>NUCLEOTIDE SEQUENCE</scope>
</reference>
<feature type="region of interest" description="Disordered" evidence="1">
    <location>
        <begin position="98"/>
        <end position="124"/>
    </location>
</feature>
<feature type="compositionally biased region" description="Basic and acidic residues" evidence="1">
    <location>
        <begin position="98"/>
        <end position="110"/>
    </location>
</feature>
<feature type="compositionally biased region" description="Polar residues" evidence="1">
    <location>
        <begin position="115"/>
        <end position="124"/>
    </location>
</feature>
<evidence type="ECO:0000256" key="1">
    <source>
        <dbReference type="SAM" id="MobiDB-lite"/>
    </source>
</evidence>
<sequence>MVYHILCFTFYELFYDCYPSIKLLFFFILSPRYFEKKIYYNGFYYKRNKIMVWKIYLLFSMKNRRIFSTNEKVNGHLFGPITNLDLKKKKLAVKSLDLRSPDWKPHETSQKPRKSTFSTPSKQK</sequence>
<protein>
    <submittedName>
        <fullName evidence="2">Uncharacterized protein</fullName>
    </submittedName>
</protein>
<dbReference type="AlphaFoldDB" id="A0A8D8ZAE8"/>
<evidence type="ECO:0000313" key="2">
    <source>
        <dbReference type="EMBL" id="CAG6743974.1"/>
    </source>
</evidence>
<organism evidence="2">
    <name type="scientific">Cacopsylla melanoneura</name>
    <dbReference type="NCBI Taxonomy" id="428564"/>
    <lineage>
        <taxon>Eukaryota</taxon>
        <taxon>Metazoa</taxon>
        <taxon>Ecdysozoa</taxon>
        <taxon>Arthropoda</taxon>
        <taxon>Hexapoda</taxon>
        <taxon>Insecta</taxon>
        <taxon>Pterygota</taxon>
        <taxon>Neoptera</taxon>
        <taxon>Paraneoptera</taxon>
        <taxon>Hemiptera</taxon>
        <taxon>Sternorrhyncha</taxon>
        <taxon>Psylloidea</taxon>
        <taxon>Psyllidae</taxon>
        <taxon>Psyllinae</taxon>
        <taxon>Cacopsylla</taxon>
    </lineage>
</organism>